<accession>A0A494VUG0</accession>
<evidence type="ECO:0000256" key="1">
    <source>
        <dbReference type="ARBA" id="ARBA00000085"/>
    </source>
</evidence>
<dbReference type="SMART" id="SM00388">
    <property type="entry name" value="HisKA"/>
    <property type="match status" value="1"/>
</dbReference>
<dbReference type="GO" id="GO:0000155">
    <property type="term" value="F:phosphorelay sensor kinase activity"/>
    <property type="evidence" value="ECO:0007669"/>
    <property type="project" value="InterPro"/>
</dbReference>
<evidence type="ECO:0000256" key="5">
    <source>
        <dbReference type="ARBA" id="ARBA00022741"/>
    </source>
</evidence>
<evidence type="ECO:0000256" key="9">
    <source>
        <dbReference type="ARBA" id="ARBA00064003"/>
    </source>
</evidence>
<dbReference type="PROSITE" id="PS50109">
    <property type="entry name" value="HIS_KIN"/>
    <property type="match status" value="1"/>
</dbReference>
<dbReference type="Pfam" id="PF02518">
    <property type="entry name" value="HATPase_c"/>
    <property type="match status" value="1"/>
</dbReference>
<dbReference type="SUPFAM" id="SSF47384">
    <property type="entry name" value="Homodimeric domain of signal transducing histidine kinase"/>
    <property type="match status" value="1"/>
</dbReference>
<dbReference type="PROSITE" id="PS50110">
    <property type="entry name" value="RESPONSE_REGULATORY"/>
    <property type="match status" value="1"/>
</dbReference>
<evidence type="ECO:0000313" key="15">
    <source>
        <dbReference type="EMBL" id="AYL95053.1"/>
    </source>
</evidence>
<evidence type="ECO:0000256" key="2">
    <source>
        <dbReference type="ARBA" id="ARBA00012438"/>
    </source>
</evidence>
<dbReference type="FunFam" id="3.30.565.10:FF:000010">
    <property type="entry name" value="Sensor histidine kinase RcsC"/>
    <property type="match status" value="1"/>
</dbReference>
<gene>
    <name evidence="15" type="ORF">HYN43_006965</name>
</gene>
<dbReference type="InterPro" id="IPR001789">
    <property type="entry name" value="Sig_transdc_resp-reg_receiver"/>
</dbReference>
<dbReference type="CDD" id="cd17546">
    <property type="entry name" value="REC_hyHK_CKI1_RcsC-like"/>
    <property type="match status" value="1"/>
</dbReference>
<feature type="domain" description="Histidine kinase" evidence="13">
    <location>
        <begin position="222"/>
        <end position="445"/>
    </location>
</feature>
<keyword evidence="12" id="KW-0472">Membrane</keyword>
<dbReference type="PANTHER" id="PTHR45339">
    <property type="entry name" value="HYBRID SIGNAL TRANSDUCTION HISTIDINE KINASE J"/>
    <property type="match status" value="1"/>
</dbReference>
<feature type="transmembrane region" description="Helical" evidence="12">
    <location>
        <begin position="49"/>
        <end position="65"/>
    </location>
</feature>
<keyword evidence="4" id="KW-0808">Transferase</keyword>
<proteinExistence type="predicted"/>
<dbReference type="CDD" id="cd16922">
    <property type="entry name" value="HATPase_EvgS-ArcB-TorS-like"/>
    <property type="match status" value="1"/>
</dbReference>
<reference evidence="15 16" key="1">
    <citation type="submission" date="2018-10" db="EMBL/GenBank/DDBJ databases">
        <title>Genome sequencing of Mucilaginibacter sp. HYN0043.</title>
        <authorList>
            <person name="Kim M."/>
            <person name="Yi H."/>
        </authorList>
    </citation>
    <scope>NUCLEOTIDE SEQUENCE [LARGE SCALE GENOMIC DNA]</scope>
    <source>
        <strain evidence="15 16">HYN0043</strain>
    </source>
</reference>
<dbReference type="PRINTS" id="PR00344">
    <property type="entry name" value="BCTRLSENSOR"/>
</dbReference>
<feature type="transmembrane region" description="Helical" evidence="12">
    <location>
        <begin position="100"/>
        <end position="117"/>
    </location>
</feature>
<feature type="domain" description="Response regulatory" evidence="14">
    <location>
        <begin position="469"/>
        <end position="585"/>
    </location>
</feature>
<dbReference type="OrthoDB" id="9809670at2"/>
<feature type="modified residue" description="4-aspartylphosphate" evidence="11">
    <location>
        <position position="518"/>
    </location>
</feature>
<dbReference type="FunFam" id="1.10.287.130:FF:000002">
    <property type="entry name" value="Two-component osmosensing histidine kinase"/>
    <property type="match status" value="1"/>
</dbReference>
<evidence type="ECO:0000256" key="8">
    <source>
        <dbReference type="ARBA" id="ARBA00023012"/>
    </source>
</evidence>
<dbReference type="CDD" id="cd00082">
    <property type="entry name" value="HisKA"/>
    <property type="match status" value="1"/>
</dbReference>
<dbReference type="InterPro" id="IPR005467">
    <property type="entry name" value="His_kinase_dom"/>
</dbReference>
<dbReference type="Pfam" id="PF00072">
    <property type="entry name" value="Response_reg"/>
    <property type="match status" value="1"/>
</dbReference>
<evidence type="ECO:0000256" key="4">
    <source>
        <dbReference type="ARBA" id="ARBA00022679"/>
    </source>
</evidence>
<dbReference type="EMBL" id="CP032869">
    <property type="protein sequence ID" value="AYL95053.1"/>
    <property type="molecule type" value="Genomic_DNA"/>
</dbReference>
<evidence type="ECO:0000259" key="13">
    <source>
        <dbReference type="PROSITE" id="PS50109"/>
    </source>
</evidence>
<feature type="transmembrane region" description="Helical" evidence="12">
    <location>
        <begin position="122"/>
        <end position="139"/>
    </location>
</feature>
<keyword evidence="12" id="KW-0812">Transmembrane</keyword>
<comment type="catalytic activity">
    <reaction evidence="1">
        <text>ATP + protein L-histidine = ADP + protein N-phospho-L-histidine.</text>
        <dbReference type="EC" id="2.7.13.3"/>
    </reaction>
</comment>
<dbReference type="RefSeq" id="WP_119408757.1">
    <property type="nucleotide sequence ID" value="NZ_CP032869.1"/>
</dbReference>
<keyword evidence="16" id="KW-1185">Reference proteome</keyword>
<dbReference type="InterPro" id="IPR011006">
    <property type="entry name" value="CheY-like_superfamily"/>
</dbReference>
<feature type="transmembrane region" description="Helical" evidence="12">
    <location>
        <begin position="77"/>
        <end position="94"/>
    </location>
</feature>
<feature type="transmembrane region" description="Helical" evidence="12">
    <location>
        <begin position="159"/>
        <end position="177"/>
    </location>
</feature>
<keyword evidence="8" id="KW-0902">Two-component regulatory system</keyword>
<dbReference type="PANTHER" id="PTHR45339:SF1">
    <property type="entry name" value="HYBRID SIGNAL TRANSDUCTION HISTIDINE KINASE J"/>
    <property type="match status" value="1"/>
</dbReference>
<dbReference type="EC" id="2.7.13.3" evidence="2"/>
<name>A0A494VUG0_9SPHI</name>
<keyword evidence="7" id="KW-0067">ATP-binding</keyword>
<dbReference type="SUPFAM" id="SSF52172">
    <property type="entry name" value="CheY-like"/>
    <property type="match status" value="1"/>
</dbReference>
<dbReference type="Pfam" id="PF00512">
    <property type="entry name" value="HisKA"/>
    <property type="match status" value="1"/>
</dbReference>
<protein>
    <recommendedName>
        <fullName evidence="10">Sensory/regulatory protein RpfC</fullName>
        <ecNumber evidence="2">2.7.13.3</ecNumber>
    </recommendedName>
</protein>
<dbReference type="Gene3D" id="3.40.50.2300">
    <property type="match status" value="1"/>
</dbReference>
<evidence type="ECO:0000313" key="16">
    <source>
        <dbReference type="Proteomes" id="UP000270046"/>
    </source>
</evidence>
<keyword evidence="3 11" id="KW-0597">Phosphoprotein</keyword>
<evidence type="ECO:0000256" key="10">
    <source>
        <dbReference type="ARBA" id="ARBA00068150"/>
    </source>
</evidence>
<comment type="subunit">
    <text evidence="9">At low DSF concentrations, interacts with RpfF.</text>
</comment>
<evidence type="ECO:0000256" key="7">
    <source>
        <dbReference type="ARBA" id="ARBA00022840"/>
    </source>
</evidence>
<dbReference type="SMART" id="SM00448">
    <property type="entry name" value="REC"/>
    <property type="match status" value="1"/>
</dbReference>
<keyword evidence="5" id="KW-0547">Nucleotide-binding</keyword>
<dbReference type="Proteomes" id="UP000270046">
    <property type="component" value="Chromosome"/>
</dbReference>
<keyword evidence="6" id="KW-0418">Kinase</keyword>
<dbReference type="InterPro" id="IPR003594">
    <property type="entry name" value="HATPase_dom"/>
</dbReference>
<evidence type="ECO:0000256" key="3">
    <source>
        <dbReference type="ARBA" id="ARBA00022553"/>
    </source>
</evidence>
<dbReference type="Gene3D" id="1.10.287.130">
    <property type="match status" value="1"/>
</dbReference>
<dbReference type="InterPro" id="IPR003661">
    <property type="entry name" value="HisK_dim/P_dom"/>
</dbReference>
<dbReference type="GO" id="GO:0005524">
    <property type="term" value="F:ATP binding"/>
    <property type="evidence" value="ECO:0007669"/>
    <property type="project" value="UniProtKB-KW"/>
</dbReference>
<dbReference type="Gene3D" id="3.30.565.10">
    <property type="entry name" value="Histidine kinase-like ATPase, C-terminal domain"/>
    <property type="match status" value="1"/>
</dbReference>
<evidence type="ECO:0000259" key="14">
    <source>
        <dbReference type="PROSITE" id="PS50110"/>
    </source>
</evidence>
<dbReference type="SUPFAM" id="SSF55874">
    <property type="entry name" value="ATPase domain of HSP90 chaperone/DNA topoisomerase II/histidine kinase"/>
    <property type="match status" value="1"/>
</dbReference>
<keyword evidence="12" id="KW-1133">Transmembrane helix</keyword>
<dbReference type="AlphaFoldDB" id="A0A494VUG0"/>
<organism evidence="15 16">
    <name type="scientific">Mucilaginibacter celer</name>
    <dbReference type="NCBI Taxonomy" id="2305508"/>
    <lineage>
        <taxon>Bacteria</taxon>
        <taxon>Pseudomonadati</taxon>
        <taxon>Bacteroidota</taxon>
        <taxon>Sphingobacteriia</taxon>
        <taxon>Sphingobacteriales</taxon>
        <taxon>Sphingobacteriaceae</taxon>
        <taxon>Mucilaginibacter</taxon>
    </lineage>
</organism>
<dbReference type="SMART" id="SM00387">
    <property type="entry name" value="HATPase_c"/>
    <property type="match status" value="1"/>
</dbReference>
<evidence type="ECO:0000256" key="6">
    <source>
        <dbReference type="ARBA" id="ARBA00022777"/>
    </source>
</evidence>
<sequence>MEKLKQIIGYGKPDLSLENKLFNALSLFICVSTIFSMFTNIFLCLSYKLVLVQVFVALMSGWAFYRSRYVRFREDVTVIYICFGLAAVIPGWFYNGGLNGSTTQSGIFLILLITLLVKKRYHYIFIGALIAIFLGCYYLEKHVPGLVQSYSQEARENDLITSAIANVLIVGVLIGFIKRSHESDKNALIRKSTELESSQIELSASRDQAEAATFAKSNFLANMSHEIRTPLNGIIGTAQLLSRTNLQPDQLELLQTLQSSSNLLINIISDILDISKIEADKLVLQPLATNLRTCIKTVIEITEPAIKSSNKALNLSYHVDDNVAGYVIVDNGRLQQILVNLIGNAIKFTDEGAVKLTVSASEVKDNTQSITFSVKDDGIGISEEALAQLFKPFTQVNTSALRKYGGTGLGLSICKKLVELMHGTIWAESKEAEGSVFSFTLPLTVTSSAAEHEAKPAADKKEFKYRPLHILLAEDNKMNQLIARKIFKKVGYDIDIAENGRAAVNMVEQGNYDLVFMDIQMPEMDGLQATRHIIRKHGKAAPPIIAMTANVLSENERECSQAGMKDFVSKPFTFERVEDIIQKWTLAPVSEN</sequence>
<dbReference type="InterPro" id="IPR036890">
    <property type="entry name" value="HATPase_C_sf"/>
</dbReference>
<dbReference type="KEGG" id="muh:HYN43_006965"/>
<evidence type="ECO:0000256" key="12">
    <source>
        <dbReference type="SAM" id="Phobius"/>
    </source>
</evidence>
<evidence type="ECO:0000256" key="11">
    <source>
        <dbReference type="PROSITE-ProRule" id="PRU00169"/>
    </source>
</evidence>
<dbReference type="InterPro" id="IPR004358">
    <property type="entry name" value="Sig_transdc_His_kin-like_C"/>
</dbReference>
<dbReference type="InterPro" id="IPR036097">
    <property type="entry name" value="HisK_dim/P_sf"/>
</dbReference>
<feature type="transmembrane region" description="Helical" evidence="12">
    <location>
        <begin position="21"/>
        <end position="43"/>
    </location>
</feature>